<dbReference type="PANTHER" id="PTHR40422">
    <property type="entry name" value="TRANSLATION MACHINERY-ASSOCIATED PROTEIN 17"/>
    <property type="match status" value="1"/>
</dbReference>
<gene>
    <name evidence="2" type="ORF">PROQFM164_S02g000221</name>
</gene>
<accession>W6QKG1</accession>
<dbReference type="OMA" id="ECHATEN"/>
<feature type="region of interest" description="Disordered" evidence="1">
    <location>
        <begin position="115"/>
        <end position="143"/>
    </location>
</feature>
<name>W6QKG1_PENRF</name>
<proteinExistence type="predicted"/>
<reference evidence="2" key="1">
    <citation type="journal article" date="2014" name="Nat. Commun.">
        <title>Multiple recent horizontal transfers of a large genomic region in cheese making fungi.</title>
        <authorList>
            <person name="Cheeseman K."/>
            <person name="Ropars J."/>
            <person name="Renault P."/>
            <person name="Dupont J."/>
            <person name="Gouzy J."/>
            <person name="Branca A."/>
            <person name="Abraham A.L."/>
            <person name="Ceppi M."/>
            <person name="Conseiller E."/>
            <person name="Debuchy R."/>
            <person name="Malagnac F."/>
            <person name="Goarin A."/>
            <person name="Silar P."/>
            <person name="Lacoste S."/>
            <person name="Sallet E."/>
            <person name="Bensimon A."/>
            <person name="Giraud T."/>
            <person name="Brygoo Y."/>
        </authorList>
    </citation>
    <scope>NUCLEOTIDE SEQUENCE [LARGE SCALE GENOMIC DNA]</scope>
    <source>
        <strain evidence="2">FM164</strain>
    </source>
</reference>
<sequence>MSTQSLPITPGAFAEAIKELPLAVLYSKVSEITNSIAHLKRSNAEIRAYIAESNDSEEDKKDLECHATENEAVMVSMNERIMLLKTEVENRGQPWIELDELKTDKEQDTLADVPVTNGNVTETGAGAGAGAGADGAGEESNDGGDQDGVHLIVTSLPVVLGSIICGRFTAFALSILHSAYDVTPESWLRDGYPKYVSPSLRNRPRLL</sequence>
<dbReference type="PANTHER" id="PTHR40422:SF1">
    <property type="entry name" value="TRANSLATION MACHINERY-ASSOCIATED PROTEIN 17"/>
    <property type="match status" value="1"/>
</dbReference>
<dbReference type="AlphaFoldDB" id="W6QKG1"/>
<evidence type="ECO:0000313" key="2">
    <source>
        <dbReference type="EMBL" id="CDM30072.1"/>
    </source>
</evidence>
<evidence type="ECO:0000256" key="1">
    <source>
        <dbReference type="SAM" id="MobiDB-lite"/>
    </source>
</evidence>
<dbReference type="InterPro" id="IPR038966">
    <property type="entry name" value="TMA17"/>
</dbReference>
<dbReference type="STRING" id="1365484.W6QKG1"/>
<keyword evidence="3" id="KW-1185">Reference proteome</keyword>
<dbReference type="Proteomes" id="UP000030686">
    <property type="component" value="Unassembled WGS sequence"/>
</dbReference>
<dbReference type="OrthoDB" id="548474at2759"/>
<organism evidence="2 3">
    <name type="scientific">Penicillium roqueforti (strain FM164)</name>
    <dbReference type="NCBI Taxonomy" id="1365484"/>
    <lineage>
        <taxon>Eukaryota</taxon>
        <taxon>Fungi</taxon>
        <taxon>Dikarya</taxon>
        <taxon>Ascomycota</taxon>
        <taxon>Pezizomycotina</taxon>
        <taxon>Eurotiomycetes</taxon>
        <taxon>Eurotiomycetidae</taxon>
        <taxon>Eurotiales</taxon>
        <taxon>Aspergillaceae</taxon>
        <taxon>Penicillium</taxon>
    </lineage>
</organism>
<dbReference type="GO" id="GO:0070682">
    <property type="term" value="P:proteasome regulatory particle assembly"/>
    <property type="evidence" value="ECO:0007669"/>
    <property type="project" value="InterPro"/>
</dbReference>
<dbReference type="GO" id="GO:0030674">
    <property type="term" value="F:protein-macromolecule adaptor activity"/>
    <property type="evidence" value="ECO:0007669"/>
    <property type="project" value="TreeGrafter"/>
</dbReference>
<feature type="compositionally biased region" description="Gly residues" evidence="1">
    <location>
        <begin position="125"/>
        <end position="135"/>
    </location>
</feature>
<evidence type="ECO:0000313" key="3">
    <source>
        <dbReference type="Proteomes" id="UP000030686"/>
    </source>
</evidence>
<protein>
    <submittedName>
        <fullName evidence="2">Genomic scaffold, ProqFM164S02</fullName>
    </submittedName>
</protein>
<dbReference type="EMBL" id="HG792016">
    <property type="protein sequence ID" value="CDM30072.1"/>
    <property type="molecule type" value="Genomic_DNA"/>
</dbReference>